<keyword evidence="4 7" id="KW-1133">Transmembrane helix</keyword>
<dbReference type="InterPro" id="IPR036259">
    <property type="entry name" value="MFS_trans_sf"/>
</dbReference>
<name>A0A1Y3TX30_9FIRM</name>
<feature type="domain" description="Major facilitator superfamily (MFS) profile" evidence="8">
    <location>
        <begin position="11"/>
        <end position="382"/>
    </location>
</feature>
<feature type="transmembrane region" description="Helical" evidence="7">
    <location>
        <begin position="209"/>
        <end position="227"/>
    </location>
</feature>
<keyword evidence="2" id="KW-0813">Transport</keyword>
<evidence type="ECO:0008006" key="12">
    <source>
        <dbReference type="Google" id="ProtNLM"/>
    </source>
</evidence>
<dbReference type="EMBL" id="NFHM01000042">
    <property type="protein sequence ID" value="OUN39377.1"/>
    <property type="molecule type" value="Genomic_DNA"/>
</dbReference>
<dbReference type="InterPro" id="IPR046342">
    <property type="entry name" value="CBS_dom_sf"/>
</dbReference>
<evidence type="ECO:0000256" key="1">
    <source>
        <dbReference type="ARBA" id="ARBA00004651"/>
    </source>
</evidence>
<feature type="transmembrane region" description="Helical" evidence="7">
    <location>
        <begin position="135"/>
        <end position="155"/>
    </location>
</feature>
<feature type="domain" description="CBS" evidence="9">
    <location>
        <begin position="405"/>
        <end position="463"/>
    </location>
</feature>
<sequence length="562" mass="61895">METIQKIWNKKFILLFITNLLVLAAFYASIPIIPVYCQEIGITGSGIGIVLTAMSVATILFRPIAGYLLDNFNRYRVYLLFLALFCLAFPSFIAFPIFGALIVIRLYMGAVYSVCGSATMTLASDVLPPTKITEGISRFAFTISIGMAVGPYVGIQVQNHLDSKASFLTVFAISVIALICVSCCRIKYPKVKRKKFSIKDSIYNPALPFMFNMTFLMIPYGAVIAYSSILAQEKNLMSFLPYFYICLVIGMLLSKISTQKMIDAGKHRVLVYISLIILVITMTSYIFLTTGAHLLITGFFFGIGYGILQPLFQSFVTGTTPAPKRGVANATYLLSYDIGIGIGSLLMGCLQESIGLQKGFALTAIAYVVGGIIYIVYSDRYYRKLRKAASAEAPAKEVHTLAPYMKKEVYALQEDATVYDAIAFFSEKNISGAPILSKAGTAIGFISDGDIMRYMKEGKLAPMATDSSTLFMEYLWDPDAEFREKINTIMHLNILEIGTKKAITIDADASIQEVCKLLGESGVKKVPVVSDNKVVGILLRSAIINYLEKQYLEQAKTTHQAG</sequence>
<dbReference type="Proteomes" id="UP000195455">
    <property type="component" value="Unassembled WGS sequence"/>
</dbReference>
<dbReference type="Pfam" id="PF07690">
    <property type="entry name" value="MFS_1"/>
    <property type="match status" value="1"/>
</dbReference>
<evidence type="ECO:0000259" key="9">
    <source>
        <dbReference type="PROSITE" id="PS51371"/>
    </source>
</evidence>
<dbReference type="PANTHER" id="PTHR23531">
    <property type="entry name" value="QUINOLENE RESISTANCE PROTEIN NORA"/>
    <property type="match status" value="1"/>
</dbReference>
<evidence type="ECO:0000313" key="11">
    <source>
        <dbReference type="Proteomes" id="UP000195455"/>
    </source>
</evidence>
<feature type="transmembrane region" description="Helical" evidence="7">
    <location>
        <begin position="294"/>
        <end position="312"/>
    </location>
</feature>
<dbReference type="PANTHER" id="PTHR23531:SF1">
    <property type="entry name" value="QUINOLENE RESISTANCE PROTEIN NORA"/>
    <property type="match status" value="1"/>
</dbReference>
<evidence type="ECO:0000259" key="8">
    <source>
        <dbReference type="PROSITE" id="PS50850"/>
    </source>
</evidence>
<feature type="transmembrane region" description="Helical" evidence="7">
    <location>
        <begin position="12"/>
        <end position="36"/>
    </location>
</feature>
<protein>
    <recommendedName>
        <fullName evidence="12">MFS transporter</fullName>
    </recommendedName>
</protein>
<dbReference type="SUPFAM" id="SSF54631">
    <property type="entry name" value="CBS-domain pair"/>
    <property type="match status" value="1"/>
</dbReference>
<feature type="transmembrane region" description="Helical" evidence="7">
    <location>
        <begin position="239"/>
        <end position="257"/>
    </location>
</feature>
<comment type="caution">
    <text evidence="10">The sequence shown here is derived from an EMBL/GenBank/DDBJ whole genome shotgun (WGS) entry which is preliminary data.</text>
</comment>
<feature type="transmembrane region" description="Helical" evidence="7">
    <location>
        <begin position="269"/>
        <end position="288"/>
    </location>
</feature>
<dbReference type="PROSITE" id="PS50850">
    <property type="entry name" value="MFS"/>
    <property type="match status" value="1"/>
</dbReference>
<dbReference type="InterPro" id="IPR000644">
    <property type="entry name" value="CBS_dom"/>
</dbReference>
<dbReference type="AlphaFoldDB" id="A0A1Y3TX30"/>
<dbReference type="Pfam" id="PF00571">
    <property type="entry name" value="CBS"/>
    <property type="match status" value="2"/>
</dbReference>
<evidence type="ECO:0000256" key="6">
    <source>
        <dbReference type="PROSITE-ProRule" id="PRU00703"/>
    </source>
</evidence>
<feature type="domain" description="CBS" evidence="9">
    <location>
        <begin position="498"/>
        <end position="554"/>
    </location>
</feature>
<feature type="transmembrane region" description="Helical" evidence="7">
    <location>
        <begin position="77"/>
        <end position="98"/>
    </location>
</feature>
<dbReference type="PROSITE" id="PS51371">
    <property type="entry name" value="CBS"/>
    <property type="match status" value="2"/>
</dbReference>
<feature type="transmembrane region" description="Helical" evidence="7">
    <location>
        <begin position="333"/>
        <end position="354"/>
    </location>
</feature>
<reference evidence="11" key="1">
    <citation type="submission" date="2017-04" db="EMBL/GenBank/DDBJ databases">
        <title>Function of individual gut microbiota members based on whole genome sequencing of pure cultures obtained from chicken caecum.</title>
        <authorList>
            <person name="Medvecky M."/>
            <person name="Cejkova D."/>
            <person name="Polansky O."/>
            <person name="Karasova D."/>
            <person name="Kubasova T."/>
            <person name="Cizek A."/>
            <person name="Rychlik I."/>
        </authorList>
    </citation>
    <scope>NUCLEOTIDE SEQUENCE [LARGE SCALE GENOMIC DNA]</scope>
    <source>
        <strain evidence="11">An75</strain>
    </source>
</reference>
<evidence type="ECO:0000256" key="4">
    <source>
        <dbReference type="ARBA" id="ARBA00022989"/>
    </source>
</evidence>
<feature type="transmembrane region" description="Helical" evidence="7">
    <location>
        <begin position="42"/>
        <end position="65"/>
    </location>
</feature>
<evidence type="ECO:0000256" key="3">
    <source>
        <dbReference type="ARBA" id="ARBA00022692"/>
    </source>
</evidence>
<dbReference type="GO" id="GO:0005886">
    <property type="term" value="C:plasma membrane"/>
    <property type="evidence" value="ECO:0007669"/>
    <property type="project" value="UniProtKB-SubCell"/>
</dbReference>
<proteinExistence type="predicted"/>
<feature type="transmembrane region" description="Helical" evidence="7">
    <location>
        <begin position="360"/>
        <end position="377"/>
    </location>
</feature>
<dbReference type="InterPro" id="IPR020846">
    <property type="entry name" value="MFS_dom"/>
</dbReference>
<dbReference type="SMART" id="SM00116">
    <property type="entry name" value="CBS"/>
    <property type="match status" value="2"/>
</dbReference>
<keyword evidence="6" id="KW-0129">CBS domain</keyword>
<organism evidence="10 11">
    <name type="scientific">Anaerotignum lactatifermentans</name>
    <dbReference type="NCBI Taxonomy" id="160404"/>
    <lineage>
        <taxon>Bacteria</taxon>
        <taxon>Bacillati</taxon>
        <taxon>Bacillota</taxon>
        <taxon>Clostridia</taxon>
        <taxon>Lachnospirales</taxon>
        <taxon>Anaerotignaceae</taxon>
        <taxon>Anaerotignum</taxon>
    </lineage>
</organism>
<dbReference type="Gene3D" id="1.20.1250.20">
    <property type="entry name" value="MFS general substrate transporter like domains"/>
    <property type="match status" value="1"/>
</dbReference>
<dbReference type="InterPro" id="IPR052714">
    <property type="entry name" value="MFS_Exporter"/>
</dbReference>
<accession>A0A1Y3TX30</accession>
<dbReference type="InterPro" id="IPR011701">
    <property type="entry name" value="MFS"/>
</dbReference>
<dbReference type="GO" id="GO:0022857">
    <property type="term" value="F:transmembrane transporter activity"/>
    <property type="evidence" value="ECO:0007669"/>
    <property type="project" value="InterPro"/>
</dbReference>
<comment type="subcellular location">
    <subcellularLocation>
        <location evidence="1">Cell membrane</location>
        <topology evidence="1">Multi-pass membrane protein</topology>
    </subcellularLocation>
</comment>
<evidence type="ECO:0000313" key="10">
    <source>
        <dbReference type="EMBL" id="OUN39377.1"/>
    </source>
</evidence>
<dbReference type="Gene3D" id="3.10.580.10">
    <property type="entry name" value="CBS-domain"/>
    <property type="match status" value="1"/>
</dbReference>
<dbReference type="RefSeq" id="WP_087990281.1">
    <property type="nucleotide sequence ID" value="NZ_JAXVEQ010000158.1"/>
</dbReference>
<evidence type="ECO:0000256" key="7">
    <source>
        <dbReference type="SAM" id="Phobius"/>
    </source>
</evidence>
<dbReference type="SUPFAM" id="SSF103473">
    <property type="entry name" value="MFS general substrate transporter"/>
    <property type="match status" value="1"/>
</dbReference>
<keyword evidence="5 7" id="KW-0472">Membrane</keyword>
<feature type="transmembrane region" description="Helical" evidence="7">
    <location>
        <begin position="104"/>
        <end position="123"/>
    </location>
</feature>
<feature type="transmembrane region" description="Helical" evidence="7">
    <location>
        <begin position="167"/>
        <end position="188"/>
    </location>
</feature>
<evidence type="ECO:0000256" key="5">
    <source>
        <dbReference type="ARBA" id="ARBA00023136"/>
    </source>
</evidence>
<gene>
    <name evidence="10" type="ORF">B5G26_15430</name>
</gene>
<evidence type="ECO:0000256" key="2">
    <source>
        <dbReference type="ARBA" id="ARBA00022448"/>
    </source>
</evidence>
<keyword evidence="3 7" id="KW-0812">Transmembrane</keyword>